<dbReference type="OrthoDB" id="9787807at2"/>
<keyword evidence="1" id="KW-0808">Transferase</keyword>
<dbReference type="SUPFAM" id="SSF53335">
    <property type="entry name" value="S-adenosyl-L-methionine-dependent methyltransferases"/>
    <property type="match status" value="1"/>
</dbReference>
<proteinExistence type="predicted"/>
<dbReference type="Gene3D" id="3.40.50.150">
    <property type="entry name" value="Vaccinia Virus protein VP39"/>
    <property type="match status" value="1"/>
</dbReference>
<dbReference type="STRING" id="152268.A6K24_04475"/>
<dbReference type="EMBL" id="LWSG01000012">
    <property type="protein sequence ID" value="OAS86771.1"/>
    <property type="molecule type" value="Genomic_DNA"/>
</dbReference>
<comment type="caution">
    <text evidence="1">The sequence shown here is derived from an EMBL/GenBank/DDBJ whole genome shotgun (WGS) entry which is preliminary data.</text>
</comment>
<dbReference type="RefSeq" id="WP_066331272.1">
    <property type="nucleotide sequence ID" value="NZ_LWSG01000012.1"/>
</dbReference>
<gene>
    <name evidence="1" type="ORF">A6K24_04475</name>
</gene>
<keyword evidence="2" id="KW-1185">Reference proteome</keyword>
<name>A0A179SZA4_9BACI</name>
<organism evidence="1 2">
    <name type="scientific">Metabacillus litoralis</name>
    <dbReference type="NCBI Taxonomy" id="152268"/>
    <lineage>
        <taxon>Bacteria</taxon>
        <taxon>Bacillati</taxon>
        <taxon>Bacillota</taxon>
        <taxon>Bacilli</taxon>
        <taxon>Bacillales</taxon>
        <taxon>Bacillaceae</taxon>
        <taxon>Metabacillus</taxon>
    </lineage>
</organism>
<keyword evidence="1" id="KW-0489">Methyltransferase</keyword>
<dbReference type="GO" id="GO:0032259">
    <property type="term" value="P:methylation"/>
    <property type="evidence" value="ECO:0007669"/>
    <property type="project" value="UniProtKB-KW"/>
</dbReference>
<reference evidence="2" key="1">
    <citation type="submission" date="2016-04" db="EMBL/GenBank/DDBJ databases">
        <authorList>
            <person name="Lyu Z."/>
            <person name="Lyu W."/>
        </authorList>
    </citation>
    <scope>NUCLEOTIDE SEQUENCE [LARGE SCALE GENOMIC DNA]</scope>
    <source>
        <strain evidence="2">C44</strain>
    </source>
</reference>
<accession>A0A179SZA4</accession>
<dbReference type="AlphaFoldDB" id="A0A179SZA4"/>
<sequence length="233" mass="27281">MSRVELSNKLDLNRIVFIGRTYEEYVQMFSLKENELKGKRILDCPSGACSFTAVVKEKGFDVTACDIAYSVPVESLLKKGLNDIAHAMESMEKIKHGYKWDFFSNIEELKYQRIRALKDCTASMKKFPRQYVTATLPHLPFQNNEFDLTLSAHFLFMYGDRLDYSFHLKTLKELLRVTKEELRIFPLVDLEGKRYVRLDELLSELGSGIRFEEERVSYEFQANAHTMLKIYKK</sequence>
<dbReference type="GO" id="GO:0008168">
    <property type="term" value="F:methyltransferase activity"/>
    <property type="evidence" value="ECO:0007669"/>
    <property type="project" value="UniProtKB-KW"/>
</dbReference>
<protein>
    <submittedName>
        <fullName evidence="1">SAM-dependent methyltransferase</fullName>
    </submittedName>
</protein>
<evidence type="ECO:0000313" key="1">
    <source>
        <dbReference type="EMBL" id="OAS86771.1"/>
    </source>
</evidence>
<evidence type="ECO:0000313" key="2">
    <source>
        <dbReference type="Proteomes" id="UP000078534"/>
    </source>
</evidence>
<dbReference type="Proteomes" id="UP000078534">
    <property type="component" value="Unassembled WGS sequence"/>
</dbReference>
<dbReference type="InterPro" id="IPR029063">
    <property type="entry name" value="SAM-dependent_MTases_sf"/>
</dbReference>